<dbReference type="EMBL" id="LVVM01000110">
    <property type="protein sequence ID" value="OJA21472.1"/>
    <property type="molecule type" value="Genomic_DNA"/>
</dbReference>
<sequence length="99" mass="10922">MSPTPPDLVADMKEITLDTDSEPSLYMQLEFEANLPPLHYLPSPDHNVGPSSGTPTAPYVVRWHQLTLDTCWNTDAADPNDHSDAGRSFSKWDLSACGH</sequence>
<dbReference type="AlphaFoldDB" id="A0A1J8R6M6"/>
<reference evidence="2 3" key="1">
    <citation type="submission" date="2016-03" db="EMBL/GenBank/DDBJ databases">
        <title>Comparative genomics of the ectomycorrhizal sister species Rhizopogon vinicolor and Rhizopogon vesiculosus (Basidiomycota: Boletales) reveals a divergence of the mating type B locus.</title>
        <authorList>
            <person name="Mujic A.B."/>
            <person name="Kuo A."/>
            <person name="Tritt A."/>
            <person name="Lipzen A."/>
            <person name="Chen C."/>
            <person name="Johnson J."/>
            <person name="Sharma A."/>
            <person name="Barry K."/>
            <person name="Grigoriev I.V."/>
            <person name="Spatafora J.W."/>
        </authorList>
    </citation>
    <scope>NUCLEOTIDE SEQUENCE [LARGE SCALE GENOMIC DNA]</scope>
    <source>
        <strain evidence="2 3">AM-OR11-056</strain>
    </source>
</reference>
<proteinExistence type="predicted"/>
<accession>A0A1J8R6M6</accession>
<protein>
    <submittedName>
        <fullName evidence="2">Uncharacterized protein</fullName>
    </submittedName>
</protein>
<name>A0A1J8R6M6_9AGAM</name>
<dbReference type="Proteomes" id="UP000183567">
    <property type="component" value="Unassembled WGS sequence"/>
</dbReference>
<evidence type="ECO:0000256" key="1">
    <source>
        <dbReference type="SAM" id="MobiDB-lite"/>
    </source>
</evidence>
<gene>
    <name evidence="2" type="ORF">AZE42_12647</name>
</gene>
<comment type="caution">
    <text evidence="2">The sequence shown here is derived from an EMBL/GenBank/DDBJ whole genome shotgun (WGS) entry which is preliminary data.</text>
</comment>
<evidence type="ECO:0000313" key="2">
    <source>
        <dbReference type="EMBL" id="OJA21472.1"/>
    </source>
</evidence>
<feature type="region of interest" description="Disordered" evidence="1">
    <location>
        <begin position="74"/>
        <end position="99"/>
    </location>
</feature>
<keyword evidence="3" id="KW-1185">Reference proteome</keyword>
<evidence type="ECO:0000313" key="3">
    <source>
        <dbReference type="Proteomes" id="UP000183567"/>
    </source>
</evidence>
<organism evidence="2 3">
    <name type="scientific">Rhizopogon vesiculosus</name>
    <dbReference type="NCBI Taxonomy" id="180088"/>
    <lineage>
        <taxon>Eukaryota</taxon>
        <taxon>Fungi</taxon>
        <taxon>Dikarya</taxon>
        <taxon>Basidiomycota</taxon>
        <taxon>Agaricomycotina</taxon>
        <taxon>Agaricomycetes</taxon>
        <taxon>Agaricomycetidae</taxon>
        <taxon>Boletales</taxon>
        <taxon>Suillineae</taxon>
        <taxon>Rhizopogonaceae</taxon>
        <taxon>Rhizopogon</taxon>
    </lineage>
</organism>